<dbReference type="Pfam" id="PF00112">
    <property type="entry name" value="Peptidase_C1"/>
    <property type="match status" value="1"/>
</dbReference>
<comment type="similarity">
    <text evidence="4">Belongs to the peptidase C1 family.</text>
</comment>
<name>A0A8C8X6C7_PANLE</name>
<dbReference type="PROSITE" id="PS00640">
    <property type="entry name" value="THIOL_PROTEASE_ASN"/>
    <property type="match status" value="1"/>
</dbReference>
<dbReference type="InterPro" id="IPR000668">
    <property type="entry name" value="Peptidase_C1A_C"/>
</dbReference>
<dbReference type="Gene3D" id="3.90.70.10">
    <property type="entry name" value="Cysteine proteinases"/>
    <property type="match status" value="1"/>
</dbReference>
<dbReference type="GO" id="GO:0042583">
    <property type="term" value="C:chromaffin granule"/>
    <property type="evidence" value="ECO:0007669"/>
    <property type="project" value="UniProtKB-SubCell"/>
</dbReference>
<dbReference type="InterPro" id="IPR013128">
    <property type="entry name" value="Peptidase_C1A"/>
</dbReference>
<keyword evidence="20" id="KW-1185">Reference proteome</keyword>
<evidence type="ECO:0000256" key="14">
    <source>
        <dbReference type="ARBA" id="ARBA00042908"/>
    </source>
</evidence>
<reference evidence="19" key="3">
    <citation type="submission" date="2025-09" db="UniProtKB">
        <authorList>
            <consortium name="Ensembl"/>
        </authorList>
    </citation>
    <scope>IDENTIFICATION</scope>
</reference>
<dbReference type="InterPro" id="IPR025661">
    <property type="entry name" value="Pept_asp_AS"/>
</dbReference>
<reference evidence="19" key="1">
    <citation type="journal article" date="2019" name="bioRxiv">
        <title>Long live the king: chromosome-level assembly of the lion (Panthera leo) using linked-read, Hi-C, and long read data.</title>
        <authorList>
            <person name="Armstrong E.E."/>
            <person name="Taylor R.W."/>
            <person name="Miller D.E."/>
            <person name="Kaelin C."/>
            <person name="Barsh G."/>
            <person name="Hadly E.A."/>
            <person name="Petrov D."/>
        </authorList>
    </citation>
    <scope>NUCLEOTIDE SEQUENCE [LARGE SCALE GENOMIC DNA]</scope>
</reference>
<comment type="catalytic activity">
    <reaction evidence="11">
        <text>Specificity close to that of papain. As compared to cathepsin B, cathepsin L exhibits higher activity toward protein substrates, but has little activity on Z-Arg-Arg-NHMec, and no peptidyl-dipeptidase activity.</text>
        <dbReference type="EC" id="3.4.22.15"/>
    </reaction>
</comment>
<evidence type="ECO:0000256" key="5">
    <source>
        <dbReference type="ARBA" id="ARBA00022670"/>
    </source>
</evidence>
<dbReference type="PANTHER" id="PTHR12411">
    <property type="entry name" value="CYSTEINE PROTEASE FAMILY C1-RELATED"/>
    <property type="match status" value="1"/>
</dbReference>
<dbReference type="GO" id="GO:0005576">
    <property type="term" value="C:extracellular region"/>
    <property type="evidence" value="ECO:0007669"/>
    <property type="project" value="UniProtKB-SubCell"/>
</dbReference>
<protein>
    <recommendedName>
        <fullName evidence="13">Procathepsin L</fullName>
        <ecNumber evidence="12">3.4.22.15</ecNumber>
    </recommendedName>
    <alternativeName>
        <fullName evidence="14">Cathepsin L1</fullName>
    </alternativeName>
</protein>
<feature type="chain" id="PRO_5034600459" description="Procathepsin L" evidence="16">
    <location>
        <begin position="18"/>
        <end position="337"/>
    </location>
</feature>
<dbReference type="Pfam" id="PF08246">
    <property type="entry name" value="Inhibitor_I29"/>
    <property type="match status" value="1"/>
</dbReference>
<keyword evidence="5" id="KW-0645">Protease</keyword>
<evidence type="ECO:0000256" key="12">
    <source>
        <dbReference type="ARBA" id="ARBA00038911"/>
    </source>
</evidence>
<keyword evidence="16" id="KW-0732">Signal</keyword>
<evidence type="ECO:0000256" key="11">
    <source>
        <dbReference type="ARBA" id="ARBA00036319"/>
    </source>
</evidence>
<feature type="domain" description="Peptidase C1A papain C-terminal" evidence="17">
    <location>
        <begin position="114"/>
        <end position="336"/>
    </location>
</feature>
<dbReference type="OMA" id="AGKRYWI"/>
<dbReference type="PROSITE" id="PS00639">
    <property type="entry name" value="THIOL_PROTEASE_HIS"/>
    <property type="match status" value="1"/>
</dbReference>
<proteinExistence type="inferred from homology"/>
<dbReference type="GO" id="GO:0016324">
    <property type="term" value="C:apical plasma membrane"/>
    <property type="evidence" value="ECO:0007669"/>
    <property type="project" value="UniProtKB-SubCell"/>
</dbReference>
<dbReference type="SUPFAM" id="SSF54001">
    <property type="entry name" value="Cysteine proteinases"/>
    <property type="match status" value="1"/>
</dbReference>
<keyword evidence="10" id="KW-0968">Cytoplasmic vesicle</keyword>
<keyword evidence="6" id="KW-0378">Hydrolase</keyword>
<dbReference type="CDD" id="cd02248">
    <property type="entry name" value="Peptidase_C1A"/>
    <property type="match status" value="1"/>
</dbReference>
<sequence>MHPSLFLAALCLGIASAAPQLNQSLDELWSQWKATHRKLYGMDEEGWRKEVWEKNMKMIRQHNWEHSQGKHSFTVAMNGFGDMTNEEFKQVMNGLQMQKHKKGKVFQAPLFAKIPSSVDWREKGYVTPVKDQKQCAGPCGSCWAFSATGALEGQMFRKTGKLVSLSEQNLVDCSQAEGNEGCNGGLMNNAFQYVKDNGGLDTEESYPYHAQDESCKYKPQDSAANDTGFFDIPQQEKALMVAVATKGPISVGIDASHFTFQFYHEGIYYDPDCSSEDLDHGVLVIGYGTEKGQSINNTYWIVKNSWGANWGIDGYIKMAKDRKNHCGIATMASFPVV</sequence>
<evidence type="ECO:0000256" key="7">
    <source>
        <dbReference type="ARBA" id="ARBA00022807"/>
    </source>
</evidence>
<evidence type="ECO:0000313" key="19">
    <source>
        <dbReference type="Ensembl" id="ENSPLOP00000014229.1"/>
    </source>
</evidence>
<dbReference type="Proteomes" id="UP000694399">
    <property type="component" value="Chromosome E1"/>
</dbReference>
<evidence type="ECO:0000259" key="18">
    <source>
        <dbReference type="SMART" id="SM00848"/>
    </source>
</evidence>
<evidence type="ECO:0000256" key="9">
    <source>
        <dbReference type="ARBA" id="ARBA00023157"/>
    </source>
</evidence>
<evidence type="ECO:0000256" key="1">
    <source>
        <dbReference type="ARBA" id="ARBA00004239"/>
    </source>
</evidence>
<dbReference type="PRINTS" id="PR00705">
    <property type="entry name" value="PAPAIN"/>
</dbReference>
<evidence type="ECO:0000256" key="10">
    <source>
        <dbReference type="ARBA" id="ARBA00023329"/>
    </source>
</evidence>
<evidence type="ECO:0000256" key="3">
    <source>
        <dbReference type="ARBA" id="ARBA00004465"/>
    </source>
</evidence>
<comment type="subcellular location">
    <subcellularLocation>
        <location evidence="3">Apical cell membrane</location>
        <topology evidence="3">Peripheral membrane protein</topology>
        <orientation evidence="3">Extracellular side</orientation>
    </subcellularLocation>
    <subcellularLocation>
        <location evidence="2">Cytoplasmic vesicle</location>
        <location evidence="2">Secretory vesicle</location>
        <location evidence="2">Chromaffin granule</location>
    </subcellularLocation>
    <subcellularLocation>
        <location evidence="1">Secreted</location>
        <location evidence="1">Extracellular space</location>
    </subcellularLocation>
</comment>
<dbReference type="InterPro" id="IPR013201">
    <property type="entry name" value="Prot_inhib_I29"/>
</dbReference>
<organism evidence="19 20">
    <name type="scientific">Panthera leo</name>
    <name type="common">Lion</name>
    <dbReference type="NCBI Taxonomy" id="9689"/>
    <lineage>
        <taxon>Eukaryota</taxon>
        <taxon>Metazoa</taxon>
        <taxon>Chordata</taxon>
        <taxon>Craniata</taxon>
        <taxon>Vertebrata</taxon>
        <taxon>Euteleostomi</taxon>
        <taxon>Mammalia</taxon>
        <taxon>Eutheria</taxon>
        <taxon>Laurasiatheria</taxon>
        <taxon>Carnivora</taxon>
        <taxon>Feliformia</taxon>
        <taxon>Felidae</taxon>
        <taxon>Pantherinae</taxon>
        <taxon>Panthera</taxon>
    </lineage>
</organism>
<dbReference type="InterPro" id="IPR039417">
    <property type="entry name" value="Peptidase_C1A_papain-like"/>
</dbReference>
<dbReference type="AlphaFoldDB" id="A0A8C8X6C7"/>
<dbReference type="GO" id="GO:0004197">
    <property type="term" value="F:cysteine-type endopeptidase activity"/>
    <property type="evidence" value="ECO:0007669"/>
    <property type="project" value="UniProtKB-EC"/>
</dbReference>
<feature type="domain" description="Cathepsin propeptide inhibitor" evidence="18">
    <location>
        <begin position="29"/>
        <end position="88"/>
    </location>
</feature>
<evidence type="ECO:0000313" key="20">
    <source>
        <dbReference type="Proteomes" id="UP000694399"/>
    </source>
</evidence>
<dbReference type="Ensembl" id="ENSPLOT00000015774.1">
    <property type="protein sequence ID" value="ENSPLOP00000014229.1"/>
    <property type="gene ID" value="ENSPLOG00000010163.1"/>
</dbReference>
<reference evidence="19" key="2">
    <citation type="submission" date="2025-08" db="UniProtKB">
        <authorList>
            <consortium name="Ensembl"/>
        </authorList>
    </citation>
    <scope>IDENTIFICATION</scope>
</reference>
<dbReference type="EC" id="3.4.22.15" evidence="12"/>
<dbReference type="FunFam" id="3.90.70.10:FF:000332">
    <property type="entry name" value="Cathepsin L1"/>
    <property type="match status" value="1"/>
</dbReference>
<evidence type="ECO:0000256" key="2">
    <source>
        <dbReference type="ARBA" id="ARBA00004248"/>
    </source>
</evidence>
<dbReference type="SMART" id="SM00645">
    <property type="entry name" value="Pept_C1"/>
    <property type="match status" value="1"/>
</dbReference>
<keyword evidence="7" id="KW-0788">Thiol protease</keyword>
<gene>
    <name evidence="19" type="primary">LOC122204803</name>
</gene>
<dbReference type="SMART" id="SM00848">
    <property type="entry name" value="Inhibitor_I29"/>
    <property type="match status" value="1"/>
</dbReference>
<dbReference type="InterPro" id="IPR025660">
    <property type="entry name" value="Pept_his_AS"/>
</dbReference>
<comment type="subunit">
    <text evidence="15">Dimer of a heavy and a light chain linked by disulfide bonds. Interacts with Long isoform of CD74/Ii chain; the interaction stabilizes the conformation of mature CTSL.</text>
</comment>
<evidence type="ECO:0000256" key="15">
    <source>
        <dbReference type="ARBA" id="ARBA00064961"/>
    </source>
</evidence>
<evidence type="ECO:0000256" key="4">
    <source>
        <dbReference type="ARBA" id="ARBA00008455"/>
    </source>
</evidence>
<dbReference type="GeneTree" id="ENSGT00940000154367"/>
<keyword evidence="8" id="KW-0862">Zinc</keyword>
<feature type="signal peptide" evidence="16">
    <location>
        <begin position="1"/>
        <end position="17"/>
    </location>
</feature>
<evidence type="ECO:0000256" key="8">
    <source>
        <dbReference type="ARBA" id="ARBA00022833"/>
    </source>
</evidence>
<dbReference type="GO" id="GO:0006508">
    <property type="term" value="P:proteolysis"/>
    <property type="evidence" value="ECO:0007669"/>
    <property type="project" value="UniProtKB-KW"/>
</dbReference>
<evidence type="ECO:0000256" key="13">
    <source>
        <dbReference type="ARBA" id="ARBA00040196"/>
    </source>
</evidence>
<evidence type="ECO:0000256" key="16">
    <source>
        <dbReference type="SAM" id="SignalP"/>
    </source>
</evidence>
<dbReference type="InterPro" id="IPR038765">
    <property type="entry name" value="Papain-like_cys_pep_sf"/>
</dbReference>
<accession>A0A8C8X6C7</accession>
<keyword evidence="9" id="KW-1015">Disulfide bond</keyword>
<evidence type="ECO:0000259" key="17">
    <source>
        <dbReference type="SMART" id="SM00645"/>
    </source>
</evidence>
<evidence type="ECO:0000256" key="6">
    <source>
        <dbReference type="ARBA" id="ARBA00022801"/>
    </source>
</evidence>